<evidence type="ECO:0000313" key="2">
    <source>
        <dbReference type="EMBL" id="XBH19984.1"/>
    </source>
</evidence>
<gene>
    <name evidence="2" type="ORF">P8935_11835</name>
</gene>
<name>A0AAU7DPY9_9BACT</name>
<protein>
    <submittedName>
        <fullName evidence="2">DinB family protein</fullName>
    </submittedName>
</protein>
<feature type="domain" description="DinB-like" evidence="1">
    <location>
        <begin position="40"/>
        <end position="154"/>
    </location>
</feature>
<organism evidence="2">
    <name type="scientific">Telmatobacter sp. DSM 110680</name>
    <dbReference type="NCBI Taxonomy" id="3036704"/>
    <lineage>
        <taxon>Bacteria</taxon>
        <taxon>Pseudomonadati</taxon>
        <taxon>Acidobacteriota</taxon>
        <taxon>Terriglobia</taxon>
        <taxon>Terriglobales</taxon>
        <taxon>Acidobacteriaceae</taxon>
        <taxon>Telmatobacter</taxon>
    </lineage>
</organism>
<evidence type="ECO:0000259" key="1">
    <source>
        <dbReference type="Pfam" id="PF12867"/>
    </source>
</evidence>
<dbReference type="Pfam" id="PF12867">
    <property type="entry name" value="DinB_2"/>
    <property type="match status" value="1"/>
</dbReference>
<dbReference type="Gene3D" id="1.20.120.450">
    <property type="entry name" value="dinb family like domain"/>
    <property type="match status" value="1"/>
</dbReference>
<proteinExistence type="predicted"/>
<accession>A0AAU7DPY9</accession>
<dbReference type="SUPFAM" id="SSF109854">
    <property type="entry name" value="DinB/YfiT-like putative metalloenzymes"/>
    <property type="match status" value="1"/>
</dbReference>
<dbReference type="AlphaFoldDB" id="A0AAU7DPY9"/>
<sequence>MSELNPYAKFLDGRPLEAILSATSHEIANKLQMIGPDKSIEQPSPGKWSPAEIVCHLADCEIAFAFRLRQTLAEDHHILQPFDQDKWATPYKGIAAKDALAAFTSLRSWNLKLIAKALPVSASKPVTHPERGTMTFQNIVETMAGHDLNHIAQLSRIAKPA</sequence>
<reference evidence="2" key="1">
    <citation type="submission" date="2023-03" db="EMBL/GenBank/DDBJ databases">
        <title>Edaphobacter sp.</title>
        <authorList>
            <person name="Huber K.J."/>
            <person name="Papendorf J."/>
            <person name="Pilke C."/>
            <person name="Bunk B."/>
            <person name="Sproeer C."/>
            <person name="Pester M."/>
        </authorList>
    </citation>
    <scope>NUCLEOTIDE SEQUENCE</scope>
    <source>
        <strain evidence="2">DSM 110680</strain>
    </source>
</reference>
<dbReference type="EMBL" id="CP121196">
    <property type="protein sequence ID" value="XBH19984.1"/>
    <property type="molecule type" value="Genomic_DNA"/>
</dbReference>
<dbReference type="InterPro" id="IPR034660">
    <property type="entry name" value="DinB/YfiT-like"/>
</dbReference>
<dbReference type="RefSeq" id="WP_348265207.1">
    <property type="nucleotide sequence ID" value="NZ_CP121196.1"/>
</dbReference>
<dbReference type="InterPro" id="IPR024775">
    <property type="entry name" value="DinB-like"/>
</dbReference>